<evidence type="ECO:0000256" key="1">
    <source>
        <dbReference type="SAM" id="MobiDB-lite"/>
    </source>
</evidence>
<feature type="compositionally biased region" description="Polar residues" evidence="1">
    <location>
        <begin position="40"/>
        <end position="50"/>
    </location>
</feature>
<feature type="region of interest" description="Disordered" evidence="1">
    <location>
        <begin position="34"/>
        <end position="66"/>
    </location>
</feature>
<gene>
    <name evidence="2" type="ORF">ColLi_02690</name>
</gene>
<reference evidence="2 3" key="1">
    <citation type="submission" date="2021-07" db="EMBL/GenBank/DDBJ databases">
        <title>Genome data of Colletotrichum spaethianum.</title>
        <authorList>
            <person name="Utami Y.D."/>
            <person name="Hiruma K."/>
        </authorList>
    </citation>
    <scope>NUCLEOTIDE SEQUENCE [LARGE SCALE GENOMIC DNA]</scope>
    <source>
        <strain evidence="2 3">MAFF 242679</strain>
    </source>
</reference>
<keyword evidence="3" id="KW-1185">Reference proteome</keyword>
<evidence type="ECO:0000313" key="2">
    <source>
        <dbReference type="EMBL" id="GJC79852.1"/>
    </source>
</evidence>
<proteinExistence type="predicted"/>
<comment type="caution">
    <text evidence="2">The sequence shown here is derived from an EMBL/GenBank/DDBJ whole genome shotgun (WGS) entry which is preliminary data.</text>
</comment>
<dbReference type="AlphaFoldDB" id="A0AA37GFR3"/>
<accession>A0AA37GFR3</accession>
<protein>
    <submittedName>
        <fullName evidence="2">Uncharacterized protein</fullName>
    </submittedName>
</protein>
<organism evidence="2 3">
    <name type="scientific">Colletotrichum liriopes</name>
    <dbReference type="NCBI Taxonomy" id="708192"/>
    <lineage>
        <taxon>Eukaryota</taxon>
        <taxon>Fungi</taxon>
        <taxon>Dikarya</taxon>
        <taxon>Ascomycota</taxon>
        <taxon>Pezizomycotina</taxon>
        <taxon>Sordariomycetes</taxon>
        <taxon>Hypocreomycetidae</taxon>
        <taxon>Glomerellales</taxon>
        <taxon>Glomerellaceae</taxon>
        <taxon>Colletotrichum</taxon>
        <taxon>Colletotrichum spaethianum species complex</taxon>
    </lineage>
</organism>
<name>A0AA37GFR3_9PEZI</name>
<dbReference type="EMBL" id="BPPX01000004">
    <property type="protein sequence ID" value="GJC79852.1"/>
    <property type="molecule type" value="Genomic_DNA"/>
</dbReference>
<sequence>MSAWVSEERMRDAAGCSEQEKMVFTDARCPSLQGYEPRNGTLQAGTSAMISSSSSSSSSRRRRGLATEVALRAQGMDGMPGRTSSFGH</sequence>
<dbReference type="Proteomes" id="UP001055172">
    <property type="component" value="Unassembled WGS sequence"/>
</dbReference>
<evidence type="ECO:0000313" key="3">
    <source>
        <dbReference type="Proteomes" id="UP001055172"/>
    </source>
</evidence>